<gene>
    <name evidence="3" type="ORF">L8V00_09045</name>
</gene>
<sequence>MVPEDFGTRLRTLRELRGLSTRELSRELEGVISQSGISRMENGAKQPTVSDLLALSWVFGVSLNELTDEIPLSKRAQWAARSSKEIDISEVKSDLMPYLELRNTLDEVLDA</sequence>
<dbReference type="GO" id="GO:0003677">
    <property type="term" value="F:DNA binding"/>
    <property type="evidence" value="ECO:0007669"/>
    <property type="project" value="UniProtKB-KW"/>
</dbReference>
<dbReference type="SMART" id="SM00530">
    <property type="entry name" value="HTH_XRE"/>
    <property type="match status" value="1"/>
</dbReference>
<comment type="caution">
    <text evidence="3">The sequence shown here is derived from an EMBL/GenBank/DDBJ whole genome shotgun (WGS) entry which is preliminary data.</text>
</comment>
<keyword evidence="4" id="KW-1185">Reference proteome</keyword>
<protein>
    <submittedName>
        <fullName evidence="3">Helix-turn-helix domain-containing protein</fullName>
    </submittedName>
</protein>
<dbReference type="PANTHER" id="PTHR46797:SF1">
    <property type="entry name" value="METHYLPHOSPHONATE SYNTHASE"/>
    <property type="match status" value="1"/>
</dbReference>
<evidence type="ECO:0000313" key="4">
    <source>
        <dbReference type="Proteomes" id="UP001146469"/>
    </source>
</evidence>
<dbReference type="PANTHER" id="PTHR46797">
    <property type="entry name" value="HTH-TYPE TRANSCRIPTIONAL REGULATOR"/>
    <property type="match status" value="1"/>
</dbReference>
<name>A0A9X3RHW0_9CORY</name>
<dbReference type="InterPro" id="IPR001387">
    <property type="entry name" value="Cro/C1-type_HTH"/>
</dbReference>
<dbReference type="RefSeq" id="WP_269944828.1">
    <property type="nucleotide sequence ID" value="NZ_JAKMUT010000008.1"/>
</dbReference>
<proteinExistence type="predicted"/>
<dbReference type="InterPro" id="IPR050807">
    <property type="entry name" value="TransReg_Diox_bact_type"/>
</dbReference>
<accession>A0A9X3RHW0</accession>
<dbReference type="SUPFAM" id="SSF47413">
    <property type="entry name" value="lambda repressor-like DNA-binding domains"/>
    <property type="match status" value="1"/>
</dbReference>
<dbReference type="Gene3D" id="1.10.260.40">
    <property type="entry name" value="lambda repressor-like DNA-binding domains"/>
    <property type="match status" value="1"/>
</dbReference>
<dbReference type="InterPro" id="IPR010982">
    <property type="entry name" value="Lambda_DNA-bd_dom_sf"/>
</dbReference>
<evidence type="ECO:0000313" key="3">
    <source>
        <dbReference type="EMBL" id="MCZ9290343.1"/>
    </source>
</evidence>
<evidence type="ECO:0000259" key="2">
    <source>
        <dbReference type="PROSITE" id="PS50943"/>
    </source>
</evidence>
<dbReference type="AlphaFoldDB" id="A0A9X3RHW0"/>
<dbReference type="Pfam" id="PF13560">
    <property type="entry name" value="HTH_31"/>
    <property type="match status" value="1"/>
</dbReference>
<dbReference type="EMBL" id="JAKMUT010000008">
    <property type="protein sequence ID" value="MCZ9290343.1"/>
    <property type="molecule type" value="Genomic_DNA"/>
</dbReference>
<dbReference type="PROSITE" id="PS50943">
    <property type="entry name" value="HTH_CROC1"/>
    <property type="match status" value="1"/>
</dbReference>
<evidence type="ECO:0000256" key="1">
    <source>
        <dbReference type="ARBA" id="ARBA00023125"/>
    </source>
</evidence>
<dbReference type="GO" id="GO:0005829">
    <property type="term" value="C:cytosol"/>
    <property type="evidence" value="ECO:0007669"/>
    <property type="project" value="TreeGrafter"/>
</dbReference>
<reference evidence="3" key="1">
    <citation type="submission" date="2022-02" db="EMBL/GenBank/DDBJ databases">
        <title>Corynebacterium sp. from urogenital microbiome.</title>
        <authorList>
            <person name="Cappelli E.A."/>
            <person name="Ribeiro T.G."/>
            <person name="Peixe L."/>
        </authorList>
    </citation>
    <scope>NUCLEOTIDE SEQUENCE</scope>
    <source>
        <strain evidence="3">C8Ua_174</strain>
    </source>
</reference>
<feature type="domain" description="HTH cro/C1-type" evidence="2">
    <location>
        <begin position="10"/>
        <end position="66"/>
    </location>
</feature>
<dbReference type="GO" id="GO:0003700">
    <property type="term" value="F:DNA-binding transcription factor activity"/>
    <property type="evidence" value="ECO:0007669"/>
    <property type="project" value="TreeGrafter"/>
</dbReference>
<dbReference type="CDD" id="cd00093">
    <property type="entry name" value="HTH_XRE"/>
    <property type="match status" value="1"/>
</dbReference>
<organism evidence="3 4">
    <name type="scientific">Corynebacterium evansiae</name>
    <dbReference type="NCBI Taxonomy" id="2913499"/>
    <lineage>
        <taxon>Bacteria</taxon>
        <taxon>Bacillati</taxon>
        <taxon>Actinomycetota</taxon>
        <taxon>Actinomycetes</taxon>
        <taxon>Mycobacteriales</taxon>
        <taxon>Corynebacteriaceae</taxon>
        <taxon>Corynebacterium</taxon>
    </lineage>
</organism>
<keyword evidence="1" id="KW-0238">DNA-binding</keyword>
<dbReference type="Proteomes" id="UP001146469">
    <property type="component" value="Unassembled WGS sequence"/>
</dbReference>